<comment type="caution">
    <text evidence="1">The sequence shown here is derived from an EMBL/GenBank/DDBJ whole genome shotgun (WGS) entry which is preliminary data.</text>
</comment>
<organism evidence="1 2">
    <name type="scientific">Populus trichocarpa</name>
    <name type="common">Western balsam poplar</name>
    <name type="synonym">Populus balsamifera subsp. trichocarpa</name>
    <dbReference type="NCBI Taxonomy" id="3694"/>
    <lineage>
        <taxon>Eukaryota</taxon>
        <taxon>Viridiplantae</taxon>
        <taxon>Streptophyta</taxon>
        <taxon>Embryophyta</taxon>
        <taxon>Tracheophyta</taxon>
        <taxon>Spermatophyta</taxon>
        <taxon>Magnoliopsida</taxon>
        <taxon>eudicotyledons</taxon>
        <taxon>Gunneridae</taxon>
        <taxon>Pentapetalae</taxon>
        <taxon>rosids</taxon>
        <taxon>fabids</taxon>
        <taxon>Malpighiales</taxon>
        <taxon>Salicaceae</taxon>
        <taxon>Saliceae</taxon>
        <taxon>Populus</taxon>
    </lineage>
</organism>
<dbReference type="EMBL" id="CM009306">
    <property type="protein sequence ID" value="KAI9379403.1"/>
    <property type="molecule type" value="Genomic_DNA"/>
</dbReference>
<evidence type="ECO:0000313" key="2">
    <source>
        <dbReference type="Proteomes" id="UP000006729"/>
    </source>
</evidence>
<name>A0ACC0RQN0_POPTR</name>
<feature type="non-terminal residue" evidence="1">
    <location>
        <position position="641"/>
    </location>
</feature>
<gene>
    <name evidence="1" type="ORF">POPTR_017G091000v4</name>
</gene>
<accession>A0ACC0RQN0</accession>
<reference evidence="1 2" key="1">
    <citation type="journal article" date="2006" name="Science">
        <title>The genome of black cottonwood, Populus trichocarpa (Torr. &amp; Gray).</title>
        <authorList>
            <person name="Tuskan G.A."/>
            <person name="Difazio S."/>
            <person name="Jansson S."/>
            <person name="Bohlmann J."/>
            <person name="Grigoriev I."/>
            <person name="Hellsten U."/>
            <person name="Putnam N."/>
            <person name="Ralph S."/>
            <person name="Rombauts S."/>
            <person name="Salamov A."/>
            <person name="Schein J."/>
            <person name="Sterck L."/>
            <person name="Aerts A."/>
            <person name="Bhalerao R.R."/>
            <person name="Bhalerao R.P."/>
            <person name="Blaudez D."/>
            <person name="Boerjan W."/>
            <person name="Brun A."/>
            <person name="Brunner A."/>
            <person name="Busov V."/>
            <person name="Campbell M."/>
            <person name="Carlson J."/>
            <person name="Chalot M."/>
            <person name="Chapman J."/>
            <person name="Chen G.L."/>
            <person name="Cooper D."/>
            <person name="Coutinho P.M."/>
            <person name="Couturier J."/>
            <person name="Covert S."/>
            <person name="Cronk Q."/>
            <person name="Cunningham R."/>
            <person name="Davis J."/>
            <person name="Degroeve S."/>
            <person name="Dejardin A."/>
            <person name="Depamphilis C."/>
            <person name="Detter J."/>
            <person name="Dirks B."/>
            <person name="Dubchak I."/>
            <person name="Duplessis S."/>
            <person name="Ehlting J."/>
            <person name="Ellis B."/>
            <person name="Gendler K."/>
            <person name="Goodstein D."/>
            <person name="Gribskov M."/>
            <person name="Grimwood J."/>
            <person name="Groover A."/>
            <person name="Gunter L."/>
            <person name="Hamberger B."/>
            <person name="Heinze B."/>
            <person name="Helariutta Y."/>
            <person name="Henrissat B."/>
            <person name="Holligan D."/>
            <person name="Holt R."/>
            <person name="Huang W."/>
            <person name="Islam-Faridi N."/>
            <person name="Jones S."/>
            <person name="Jones-Rhoades M."/>
            <person name="Jorgensen R."/>
            <person name="Joshi C."/>
            <person name="Kangasjarvi J."/>
            <person name="Karlsson J."/>
            <person name="Kelleher C."/>
            <person name="Kirkpatrick R."/>
            <person name="Kirst M."/>
            <person name="Kohler A."/>
            <person name="Kalluri U."/>
            <person name="Larimer F."/>
            <person name="Leebens-Mack J."/>
            <person name="Leple J.C."/>
            <person name="Locascio P."/>
            <person name="Lou Y."/>
            <person name="Lucas S."/>
            <person name="Martin F."/>
            <person name="Montanini B."/>
            <person name="Napoli C."/>
            <person name="Nelson D.R."/>
            <person name="Nelson C."/>
            <person name="Nieminen K."/>
            <person name="Nilsson O."/>
            <person name="Pereda V."/>
            <person name="Peter G."/>
            <person name="Philippe R."/>
            <person name="Pilate G."/>
            <person name="Poliakov A."/>
            <person name="Razumovskaya J."/>
            <person name="Richardson P."/>
            <person name="Rinaldi C."/>
            <person name="Ritland K."/>
            <person name="Rouze P."/>
            <person name="Ryaboy D."/>
            <person name="Schmutz J."/>
            <person name="Schrader J."/>
            <person name="Segerman B."/>
            <person name="Shin H."/>
            <person name="Siddiqui A."/>
            <person name="Sterky F."/>
            <person name="Terry A."/>
            <person name="Tsai C.J."/>
            <person name="Uberbacher E."/>
            <person name="Unneberg P."/>
            <person name="Vahala J."/>
            <person name="Wall K."/>
            <person name="Wessler S."/>
            <person name="Yang G."/>
            <person name="Yin T."/>
            <person name="Douglas C."/>
            <person name="Marra M."/>
            <person name="Sandberg G."/>
            <person name="Van de Peer Y."/>
            <person name="Rokhsar D."/>
        </authorList>
    </citation>
    <scope>NUCLEOTIDE SEQUENCE [LARGE SCALE GENOMIC DNA]</scope>
    <source>
        <strain evidence="2">cv. Nisqually</strain>
    </source>
</reference>
<keyword evidence="2" id="KW-1185">Reference proteome</keyword>
<evidence type="ECO:0000313" key="1">
    <source>
        <dbReference type="EMBL" id="KAI9379403.1"/>
    </source>
</evidence>
<sequence length="641" mass="72810">MDDDEPAIEAKDLVNSYVVALEDEGDECCVVEDAETPMVLDDGNRFDTVNVELFQCLNGRVEEPALGMGFTSEDDVRDLYSASAKQTGFSIHVNSYYQSKKDNSIISREFCCSKEGLHGEKRAKKMDSGEETRRRRARPITREGSQALMTVRRRDNGKWYIAKLEKNHNHEMSHKQDYDLNNSFSESLSSPVTGLDAPVIVFTEDGNTVGKMVFNFLNCINYVGRGRLSNFGIDAQNILGFFKFMQASDPAFYDAIQVDEEDRPSSVFWVDTRSRIAYDYFSDVVAFDTYQANQCMMPFAPFTGTESTFIWIFTTWLEAVSGQQPGLIITDYDSTMTRAIERWHIMSKMPKEMGHAYSSLQKTFQVELDRGVNKTGIPESTWLWVPVYVREVFFAGMNTAQKSVSVNSLFDGYVNARTTLQDFAEQYVRALDDRYEKEAKAELETVYTKPILKTPLPMEKQAAEVYARKLFCGDDGGTTTYELAKFDEEQKVYFVTLSISEEIASCSCKMFQFEGILCRDVIAVFKATNVFILPQNYILQQWTKNARDDAILDVLSCLDVPSNSHRARIKISGSKKNAMSAQKLETVAGNSFQDENMISSHRDSYSLQTSHAGQHKANTAESWMYNNTFEYVWSNSTSDIE</sequence>
<dbReference type="Proteomes" id="UP000006729">
    <property type="component" value="Chromosome 17"/>
</dbReference>
<proteinExistence type="predicted"/>
<protein>
    <submittedName>
        <fullName evidence="1">Uncharacterized protein</fullName>
    </submittedName>
</protein>